<name>A0A5E7THV2_PSEFL</name>
<dbReference type="EMBL" id="CABVHU010000006">
    <property type="protein sequence ID" value="VVO00899.1"/>
    <property type="molecule type" value="Genomic_DNA"/>
</dbReference>
<organism evidence="1 2">
    <name type="scientific">Pseudomonas fluorescens</name>
    <dbReference type="NCBI Taxonomy" id="294"/>
    <lineage>
        <taxon>Bacteria</taxon>
        <taxon>Pseudomonadati</taxon>
        <taxon>Pseudomonadota</taxon>
        <taxon>Gammaproteobacteria</taxon>
        <taxon>Pseudomonadales</taxon>
        <taxon>Pseudomonadaceae</taxon>
        <taxon>Pseudomonas</taxon>
    </lineage>
</organism>
<dbReference type="AlphaFoldDB" id="A0A5E7THV2"/>
<reference evidence="1 2" key="1">
    <citation type="submission" date="2019-09" db="EMBL/GenBank/DDBJ databases">
        <authorList>
            <person name="Chandra G."/>
            <person name="Truman W A."/>
        </authorList>
    </citation>
    <scope>NUCLEOTIDE SEQUENCE [LARGE SCALE GENOMIC DNA]</scope>
    <source>
        <strain evidence="1">PS833</strain>
    </source>
</reference>
<evidence type="ECO:0000313" key="1">
    <source>
        <dbReference type="EMBL" id="VVO00899.1"/>
    </source>
</evidence>
<gene>
    <name evidence="1" type="ORF">PS833_02634</name>
</gene>
<sequence length="51" mass="5367">MDANDNAQALTKRNPPVGASLLAMDVNDNAYSLNKRVALETLAIKLAPTGV</sequence>
<dbReference type="Proteomes" id="UP000409037">
    <property type="component" value="Unassembled WGS sequence"/>
</dbReference>
<dbReference type="RefSeq" id="WP_191630744.1">
    <property type="nucleotide sequence ID" value="NZ_CABVHU010000006.1"/>
</dbReference>
<accession>A0A5E7THV2</accession>
<evidence type="ECO:0000313" key="2">
    <source>
        <dbReference type="Proteomes" id="UP000409037"/>
    </source>
</evidence>
<protein>
    <submittedName>
        <fullName evidence="1">Uncharacterized protein</fullName>
    </submittedName>
</protein>
<proteinExistence type="predicted"/>